<dbReference type="Gene3D" id="3.40.1260.10">
    <property type="entry name" value="DsrEFH-like"/>
    <property type="match status" value="1"/>
</dbReference>
<dbReference type="InterPro" id="IPR027396">
    <property type="entry name" value="DsrEFH-like"/>
</dbReference>
<dbReference type="SUPFAM" id="SSF75169">
    <property type="entry name" value="DsrEFH-like"/>
    <property type="match status" value="1"/>
</dbReference>
<dbReference type="STRING" id="243159.AFE_2192"/>
<reference evidence="1 2" key="1">
    <citation type="journal article" date="2008" name="BMC Genomics">
        <title>Acidithiobacillus ferrooxidans metabolism: from genome sequence to industrial applications.</title>
        <authorList>
            <person name="Valdes J."/>
            <person name="Pedroso I."/>
            <person name="Quatrini R."/>
            <person name="Dodson R.J."/>
            <person name="Tettelin H."/>
            <person name="Blake R.II."/>
            <person name="Eisen J.A."/>
            <person name="Holmes D.S."/>
        </authorList>
    </citation>
    <scope>NUCLEOTIDE SEQUENCE [LARGE SCALE GENOMIC DNA]</scope>
    <source>
        <strain evidence="2">ATCC 23270 / DSM 14882 / CIP 104768 / NCIMB 8455</strain>
    </source>
</reference>
<evidence type="ECO:0000313" key="2">
    <source>
        <dbReference type="Proteomes" id="UP000001362"/>
    </source>
</evidence>
<protein>
    <submittedName>
        <fullName evidence="1">Uncharacterized protein</fullName>
    </submittedName>
</protein>
<gene>
    <name evidence="1" type="ordered locus">AFE_2192</name>
</gene>
<dbReference type="Proteomes" id="UP000001362">
    <property type="component" value="Chromosome"/>
</dbReference>
<dbReference type="KEGG" id="afr:AFE_2192"/>
<dbReference type="PaxDb" id="243159-AFE_2192"/>
<name>B7J5I0_ACIF2</name>
<dbReference type="AlphaFoldDB" id="B7J5I0"/>
<dbReference type="HOGENOM" id="CLU_149119_0_0_6"/>
<dbReference type="eggNOG" id="COG1553">
    <property type="taxonomic scope" value="Bacteria"/>
</dbReference>
<organism evidence="1 2">
    <name type="scientific">Acidithiobacillus ferrooxidans (strain ATCC 23270 / DSM 14882 / CIP 104768 / NCIMB 8455)</name>
    <name type="common">Ferrobacillus ferrooxidans (strain ATCC 23270)</name>
    <dbReference type="NCBI Taxonomy" id="243159"/>
    <lineage>
        <taxon>Bacteria</taxon>
        <taxon>Pseudomonadati</taxon>
        <taxon>Pseudomonadota</taxon>
        <taxon>Acidithiobacillia</taxon>
        <taxon>Acidithiobacillales</taxon>
        <taxon>Acidithiobacillaceae</taxon>
        <taxon>Acidithiobacillus</taxon>
    </lineage>
</organism>
<accession>B7J5I0</accession>
<keyword evidence="2" id="KW-1185">Reference proteome</keyword>
<evidence type="ECO:0000313" key="1">
    <source>
        <dbReference type="EMBL" id="ACK80679.1"/>
    </source>
</evidence>
<dbReference type="EMBL" id="CP001219">
    <property type="protein sequence ID" value="ACK80679.1"/>
    <property type="molecule type" value="Genomic_DNA"/>
</dbReference>
<sequence length="145" mass="15912">MLCLGIKIYVNRRESAQHSERKIKILSEPTMHWTILIKSHPDASGNPVLQGLRMAAAALADGILVSLFLSEEAASLALQLENPGDRQRVHHDLIAEIQELGAEIYVIGLDWMHAVGSLTLIPGVKVASMKTLVRQMRLSDQAVAL</sequence>
<proteinExistence type="predicted"/>